<protein>
    <submittedName>
        <fullName evidence="3">Toprim domain-containing protein</fullName>
    </submittedName>
</protein>
<name>A0A7Y6NP28_9BURK</name>
<reference evidence="3 4" key="1">
    <citation type="submission" date="2020-06" db="EMBL/GenBank/DDBJ databases">
        <title>Schlegella sp. ID0723 isolated from air conditioner.</title>
        <authorList>
            <person name="Kim D.Y."/>
            <person name="Kim D.-U."/>
        </authorList>
    </citation>
    <scope>NUCLEOTIDE SEQUENCE [LARGE SCALE GENOMIC DNA]</scope>
    <source>
        <strain evidence="3 4">ID0723</strain>
    </source>
</reference>
<dbReference type="InterPro" id="IPR055570">
    <property type="entry name" value="DUF7146"/>
</dbReference>
<evidence type="ECO:0000313" key="3">
    <source>
        <dbReference type="EMBL" id="NUZ06747.1"/>
    </source>
</evidence>
<comment type="caution">
    <text evidence="3">The sequence shown here is derived from an EMBL/GenBank/DDBJ whole genome shotgun (WGS) entry which is preliminary data.</text>
</comment>
<evidence type="ECO:0000259" key="2">
    <source>
        <dbReference type="Pfam" id="PF23639"/>
    </source>
</evidence>
<feature type="domain" description="Toprim" evidence="1">
    <location>
        <begin position="217"/>
        <end position="305"/>
    </location>
</feature>
<dbReference type="AlphaFoldDB" id="A0A7Y6NP28"/>
<feature type="domain" description="DUF7146" evidence="2">
    <location>
        <begin position="99"/>
        <end position="199"/>
    </location>
</feature>
<accession>A0A7Y6NP28</accession>
<sequence>MDDFRNAIHAALGAAPDDIEPGRLHRFATSGKRSDQSGWCRLFEDERAGVFGCFRLGVSEVWTSTPRERMTPAERAALQRRIPADRATREREQQAQWRRNADRIAYLWRQSRPIVEGDAAHRYLCARLAASAFDAPTCLRLHVAMPYVHDGETVGTWPALVAPLVGRDGRTLALHRTYIDLNGRKADVPGPVKKLTPAAGLLKGASIPLHAPKNGAIGAAEGIETALAAACGSGVPTVAAYSAGALASYVWPSTVRKLYVFADHDPAGAAGARELEQRAIGSGIFVKVLAPDEPGTDWCDAWATRAAEVCQ</sequence>
<organism evidence="3 4">
    <name type="scientific">Piscinibacter koreensis</name>
    <dbReference type="NCBI Taxonomy" id="2742824"/>
    <lineage>
        <taxon>Bacteria</taxon>
        <taxon>Pseudomonadati</taxon>
        <taxon>Pseudomonadota</taxon>
        <taxon>Betaproteobacteria</taxon>
        <taxon>Burkholderiales</taxon>
        <taxon>Sphaerotilaceae</taxon>
        <taxon>Piscinibacter</taxon>
    </lineage>
</organism>
<gene>
    <name evidence="3" type="ORF">HQN59_13340</name>
</gene>
<dbReference type="Pfam" id="PF13362">
    <property type="entry name" value="Toprim_3"/>
    <property type="match status" value="1"/>
</dbReference>
<proteinExistence type="predicted"/>
<dbReference type="InterPro" id="IPR006171">
    <property type="entry name" value="TOPRIM_dom"/>
</dbReference>
<dbReference type="Pfam" id="PF23639">
    <property type="entry name" value="DUF7146"/>
    <property type="match status" value="1"/>
</dbReference>
<evidence type="ECO:0000259" key="1">
    <source>
        <dbReference type="Pfam" id="PF13362"/>
    </source>
</evidence>
<keyword evidence="4" id="KW-1185">Reference proteome</keyword>
<dbReference type="RefSeq" id="WP_176069610.1">
    <property type="nucleotide sequence ID" value="NZ_JABWMJ010000006.1"/>
</dbReference>
<dbReference type="InterPro" id="IPR034154">
    <property type="entry name" value="TOPRIM_DnaG/twinkle"/>
</dbReference>
<dbReference type="Proteomes" id="UP000529637">
    <property type="component" value="Unassembled WGS sequence"/>
</dbReference>
<dbReference type="CDD" id="cd01029">
    <property type="entry name" value="TOPRIM_primases"/>
    <property type="match status" value="1"/>
</dbReference>
<evidence type="ECO:0000313" key="4">
    <source>
        <dbReference type="Proteomes" id="UP000529637"/>
    </source>
</evidence>
<dbReference type="EMBL" id="JABWMJ010000006">
    <property type="protein sequence ID" value="NUZ06747.1"/>
    <property type="molecule type" value="Genomic_DNA"/>
</dbReference>